<organism evidence="5 6">
    <name type="scientific">Alkalicoccobacillus murimartini</name>
    <dbReference type="NCBI Taxonomy" id="171685"/>
    <lineage>
        <taxon>Bacteria</taxon>
        <taxon>Bacillati</taxon>
        <taxon>Bacillota</taxon>
        <taxon>Bacilli</taxon>
        <taxon>Bacillales</taxon>
        <taxon>Bacillaceae</taxon>
        <taxon>Alkalicoccobacillus</taxon>
    </lineage>
</organism>
<gene>
    <name evidence="2" type="primary">proC</name>
    <name evidence="5" type="ORF">J2S05_000286</name>
</gene>
<dbReference type="Proteomes" id="UP001225034">
    <property type="component" value="Unassembled WGS sequence"/>
</dbReference>
<dbReference type="Gene3D" id="3.40.50.720">
    <property type="entry name" value="NAD(P)-binding Rossmann-like Domain"/>
    <property type="match status" value="1"/>
</dbReference>
<comment type="pathway">
    <text evidence="2">Amino-acid biosynthesis; L-proline biosynthesis; L-proline from L-glutamate 5-semialdehyde: step 1/1.</text>
</comment>
<dbReference type="InterPro" id="IPR029036">
    <property type="entry name" value="P5CR_dimer"/>
</dbReference>
<proteinExistence type="inferred from homology"/>
<dbReference type="Gene3D" id="1.10.3730.10">
    <property type="entry name" value="ProC C-terminal domain-like"/>
    <property type="match status" value="1"/>
</dbReference>
<sequence>MARIGIIGTGSMGTLLVEALLEAEALQEEEIFIYNRSIQKAIHLQETYPDIHVMPSASRLAAVADTLFICVKPLQIPSLLEEISQSLRPSTLLVSITSPIKVDVIETQVSCKVARAIPSMINQTLSGPSLLSYGERCTQSDRNHLTSLLSFISEPLEIEEDITRVSSDIASCGPAFFSYLTQSFIDAAVRQTAISEEEATELATNMLIGLGKLFEQERFTLTSLQQRICVPGGITGEGIEVLKNETGQMFDHLFQRTHKKFYKEQKHIQESFYNKGRLS</sequence>
<comment type="catalytic activity">
    <reaction evidence="2">
        <text>L-proline + NADP(+) = (S)-1-pyrroline-5-carboxylate + NADPH + 2 H(+)</text>
        <dbReference type="Rhea" id="RHEA:14109"/>
        <dbReference type="ChEBI" id="CHEBI:15378"/>
        <dbReference type="ChEBI" id="CHEBI:17388"/>
        <dbReference type="ChEBI" id="CHEBI:57783"/>
        <dbReference type="ChEBI" id="CHEBI:58349"/>
        <dbReference type="ChEBI" id="CHEBI:60039"/>
        <dbReference type="EC" id="1.5.1.2"/>
    </reaction>
</comment>
<dbReference type="NCBIfam" id="NF005814">
    <property type="entry name" value="PRK07680.1"/>
    <property type="match status" value="1"/>
</dbReference>
<evidence type="ECO:0000256" key="2">
    <source>
        <dbReference type="HAMAP-Rule" id="MF_01925"/>
    </source>
</evidence>
<comment type="caution">
    <text evidence="5">The sequence shown here is derived from an EMBL/GenBank/DDBJ whole genome shotgun (WGS) entry which is preliminary data.</text>
</comment>
<evidence type="ECO:0000256" key="1">
    <source>
        <dbReference type="ARBA" id="ARBA00005525"/>
    </source>
</evidence>
<feature type="domain" description="Pyrroline-5-carboxylate reductase catalytic N-terminal" evidence="3">
    <location>
        <begin position="3"/>
        <end position="98"/>
    </location>
</feature>
<keyword evidence="6" id="KW-1185">Reference proteome</keyword>
<keyword evidence="2" id="KW-0521">NADP</keyword>
<dbReference type="Pfam" id="PF03807">
    <property type="entry name" value="F420_oxidored"/>
    <property type="match status" value="1"/>
</dbReference>
<comment type="similarity">
    <text evidence="1 2">Belongs to the pyrroline-5-carboxylate reductase family.</text>
</comment>
<evidence type="ECO:0000313" key="6">
    <source>
        <dbReference type="Proteomes" id="UP001225034"/>
    </source>
</evidence>
<dbReference type="InterPro" id="IPR000304">
    <property type="entry name" value="Pyrroline-COOH_reductase"/>
</dbReference>
<dbReference type="SUPFAM" id="SSF48179">
    <property type="entry name" value="6-phosphogluconate dehydrogenase C-terminal domain-like"/>
    <property type="match status" value="1"/>
</dbReference>
<name>A0ABT9YE85_9BACI</name>
<protein>
    <recommendedName>
        <fullName evidence="2">Pyrroline-5-carboxylate reductase</fullName>
        <shortName evidence="2">P5C reductase</shortName>
        <shortName evidence="2">P5CR</shortName>
        <ecNumber evidence="2">1.5.1.2</ecNumber>
    </recommendedName>
    <alternativeName>
        <fullName evidence="2">PCA reductase</fullName>
    </alternativeName>
</protein>
<keyword evidence="2" id="KW-0560">Oxidoreductase</keyword>
<evidence type="ECO:0000259" key="3">
    <source>
        <dbReference type="Pfam" id="PF03807"/>
    </source>
</evidence>
<dbReference type="RefSeq" id="WP_306979251.1">
    <property type="nucleotide sequence ID" value="NZ_JAUSUA010000001.1"/>
</dbReference>
<dbReference type="PIRSF" id="PIRSF000193">
    <property type="entry name" value="Pyrrol-5-carb_rd"/>
    <property type="match status" value="1"/>
</dbReference>
<dbReference type="HAMAP" id="MF_01925">
    <property type="entry name" value="P5C_reductase"/>
    <property type="match status" value="1"/>
</dbReference>
<comment type="function">
    <text evidence="2">Catalyzes the reduction of 1-pyrroline-5-carboxylate (PCA) to L-proline.</text>
</comment>
<dbReference type="InterPro" id="IPR028939">
    <property type="entry name" value="P5C_Rdtase_cat_N"/>
</dbReference>
<reference evidence="5 6" key="1">
    <citation type="submission" date="2023-07" db="EMBL/GenBank/DDBJ databases">
        <title>Genomic Encyclopedia of Type Strains, Phase IV (KMG-IV): sequencing the most valuable type-strain genomes for metagenomic binning, comparative biology and taxonomic classification.</title>
        <authorList>
            <person name="Goeker M."/>
        </authorList>
    </citation>
    <scope>NUCLEOTIDE SEQUENCE [LARGE SCALE GENOMIC DNA]</scope>
    <source>
        <strain evidence="5 6">DSM 19154</strain>
    </source>
</reference>
<dbReference type="SUPFAM" id="SSF51735">
    <property type="entry name" value="NAD(P)-binding Rossmann-fold domains"/>
    <property type="match status" value="1"/>
</dbReference>
<comment type="catalytic activity">
    <reaction evidence="2">
        <text>L-proline + NAD(+) = (S)-1-pyrroline-5-carboxylate + NADH + 2 H(+)</text>
        <dbReference type="Rhea" id="RHEA:14105"/>
        <dbReference type="ChEBI" id="CHEBI:15378"/>
        <dbReference type="ChEBI" id="CHEBI:17388"/>
        <dbReference type="ChEBI" id="CHEBI:57540"/>
        <dbReference type="ChEBI" id="CHEBI:57945"/>
        <dbReference type="ChEBI" id="CHEBI:60039"/>
        <dbReference type="EC" id="1.5.1.2"/>
    </reaction>
</comment>
<accession>A0ABT9YE85</accession>
<evidence type="ECO:0000259" key="4">
    <source>
        <dbReference type="Pfam" id="PF14748"/>
    </source>
</evidence>
<dbReference type="InterPro" id="IPR008927">
    <property type="entry name" value="6-PGluconate_DH-like_C_sf"/>
</dbReference>
<dbReference type="PANTHER" id="PTHR11645:SF51">
    <property type="entry name" value="COME OPERON PROTEIN 4"/>
    <property type="match status" value="1"/>
</dbReference>
<dbReference type="PROSITE" id="PS00521">
    <property type="entry name" value="P5CR"/>
    <property type="match status" value="1"/>
</dbReference>
<feature type="domain" description="Pyrroline-5-carboxylate reductase dimerisation" evidence="4">
    <location>
        <begin position="163"/>
        <end position="260"/>
    </location>
</feature>
<evidence type="ECO:0000313" key="5">
    <source>
        <dbReference type="EMBL" id="MDQ0205512.1"/>
    </source>
</evidence>
<keyword evidence="2" id="KW-0641">Proline biosynthesis</keyword>
<dbReference type="PANTHER" id="PTHR11645">
    <property type="entry name" value="PYRROLINE-5-CARBOXYLATE REDUCTASE"/>
    <property type="match status" value="1"/>
</dbReference>
<dbReference type="InterPro" id="IPR053790">
    <property type="entry name" value="P5CR-like_CS"/>
</dbReference>
<dbReference type="Pfam" id="PF14748">
    <property type="entry name" value="P5CR_dimer"/>
    <property type="match status" value="1"/>
</dbReference>
<dbReference type="InterPro" id="IPR036291">
    <property type="entry name" value="NAD(P)-bd_dom_sf"/>
</dbReference>
<keyword evidence="2" id="KW-0963">Cytoplasm</keyword>
<comment type="subcellular location">
    <subcellularLocation>
        <location evidence="2">Cytoplasm</location>
    </subcellularLocation>
</comment>
<dbReference type="EMBL" id="JAUSUA010000001">
    <property type="protein sequence ID" value="MDQ0205512.1"/>
    <property type="molecule type" value="Genomic_DNA"/>
</dbReference>
<keyword evidence="2" id="KW-0028">Amino-acid biosynthesis</keyword>
<dbReference type="EC" id="1.5.1.2" evidence="2"/>